<evidence type="ECO:0000256" key="2">
    <source>
        <dbReference type="ARBA" id="ARBA00022692"/>
    </source>
</evidence>
<evidence type="ECO:0000313" key="7">
    <source>
        <dbReference type="Proteomes" id="UP000694866"/>
    </source>
</evidence>
<dbReference type="Pfam" id="PF08205">
    <property type="entry name" value="C2-set_2"/>
    <property type="match status" value="1"/>
</dbReference>
<keyword evidence="7" id="KW-1185">Reference proteome</keyword>
<proteinExistence type="predicted"/>
<dbReference type="InterPro" id="IPR036179">
    <property type="entry name" value="Ig-like_dom_sf"/>
</dbReference>
<evidence type="ECO:0000313" key="8">
    <source>
        <dbReference type="RefSeq" id="XP_011315045.1"/>
    </source>
</evidence>
<protein>
    <submittedName>
        <fullName evidence="8">Uncharacterized protein isoform X1</fullName>
    </submittedName>
</protein>
<evidence type="ECO:0000256" key="3">
    <source>
        <dbReference type="ARBA" id="ARBA00022989"/>
    </source>
</evidence>
<feature type="domain" description="Ig-like" evidence="6">
    <location>
        <begin position="72"/>
        <end position="157"/>
    </location>
</feature>
<dbReference type="PROSITE" id="PS50835">
    <property type="entry name" value="IG_LIKE"/>
    <property type="match status" value="2"/>
</dbReference>
<evidence type="ECO:0000256" key="5">
    <source>
        <dbReference type="ARBA" id="ARBA00023157"/>
    </source>
</evidence>
<dbReference type="SMART" id="SM00409">
    <property type="entry name" value="IG"/>
    <property type="match status" value="1"/>
</dbReference>
<dbReference type="InterPro" id="IPR007110">
    <property type="entry name" value="Ig-like_dom"/>
</dbReference>
<dbReference type="OrthoDB" id="6415662at2759"/>
<organism evidence="7 8">
    <name type="scientific">Fopius arisanus</name>
    <dbReference type="NCBI Taxonomy" id="64838"/>
    <lineage>
        <taxon>Eukaryota</taxon>
        <taxon>Metazoa</taxon>
        <taxon>Ecdysozoa</taxon>
        <taxon>Arthropoda</taxon>
        <taxon>Hexapoda</taxon>
        <taxon>Insecta</taxon>
        <taxon>Pterygota</taxon>
        <taxon>Neoptera</taxon>
        <taxon>Endopterygota</taxon>
        <taxon>Hymenoptera</taxon>
        <taxon>Apocrita</taxon>
        <taxon>Ichneumonoidea</taxon>
        <taxon>Braconidae</taxon>
        <taxon>Opiinae</taxon>
        <taxon>Fopius</taxon>
    </lineage>
</organism>
<dbReference type="Proteomes" id="UP000694866">
    <property type="component" value="Unplaced"/>
</dbReference>
<keyword evidence="3" id="KW-1133">Transmembrane helix</keyword>
<gene>
    <name evidence="8" type="primary">LOC105273980</name>
</gene>
<dbReference type="Pfam" id="PF07686">
    <property type="entry name" value="V-set"/>
    <property type="match status" value="1"/>
</dbReference>
<sequence>MQLPSWLTGRHPHCVWRPPSLGVQYYDAAGVTQTPRTEPVLQSTLFRSTIRAEMMNGLKLLSISIPPYTFRGENARLVCSYDLESEKLYSVSWYKDNEEFYKYVPSSDRSQHSYQVEGIEVDHHNSNSQKVILKHVTLDSAGLYKCEVSAEAPSFLSVKGKGYMEVIALPNGEPMITSEEKVYATGDILALNCTSSWSFPPARITWFINGIKVKSVSEMMVTQRDLVSTISSLRLEIGPDHLTEGRIDVRCESLVETSERATEHLQDLRQTHVFVQGRGSLSSPCLPLLMAALITRRILTMG</sequence>
<feature type="domain" description="Ig-like" evidence="6">
    <location>
        <begin position="174"/>
        <end position="262"/>
    </location>
</feature>
<dbReference type="FunFam" id="2.60.40.10:FF:000437">
    <property type="entry name" value="Beat-IIIc, isoform A"/>
    <property type="match status" value="1"/>
</dbReference>
<dbReference type="RefSeq" id="XP_011315045.1">
    <property type="nucleotide sequence ID" value="XM_011316743.1"/>
</dbReference>
<dbReference type="InterPro" id="IPR013783">
    <property type="entry name" value="Ig-like_fold"/>
</dbReference>
<dbReference type="SUPFAM" id="SSF48726">
    <property type="entry name" value="Immunoglobulin"/>
    <property type="match status" value="2"/>
</dbReference>
<evidence type="ECO:0000256" key="1">
    <source>
        <dbReference type="ARBA" id="ARBA00004167"/>
    </source>
</evidence>
<dbReference type="PANTHER" id="PTHR21261:SF14">
    <property type="entry name" value="BEATEN PATH IV, ISOFORM B"/>
    <property type="match status" value="1"/>
</dbReference>
<dbReference type="GeneID" id="105273980"/>
<dbReference type="InterPro" id="IPR003599">
    <property type="entry name" value="Ig_sub"/>
</dbReference>
<accession>A0A9R1TTM1</accession>
<keyword evidence="5" id="KW-1015">Disulfide bond</keyword>
<dbReference type="AlphaFoldDB" id="A0A9R1TTM1"/>
<dbReference type="GO" id="GO:0016020">
    <property type="term" value="C:membrane"/>
    <property type="evidence" value="ECO:0007669"/>
    <property type="project" value="UniProtKB-SubCell"/>
</dbReference>
<dbReference type="InterPro" id="IPR013162">
    <property type="entry name" value="CD80_C2-set"/>
</dbReference>
<evidence type="ECO:0000259" key="6">
    <source>
        <dbReference type="PROSITE" id="PS50835"/>
    </source>
</evidence>
<dbReference type="KEGG" id="fas:105273980"/>
<evidence type="ECO:0000256" key="4">
    <source>
        <dbReference type="ARBA" id="ARBA00023136"/>
    </source>
</evidence>
<dbReference type="Gene3D" id="2.60.40.10">
    <property type="entry name" value="Immunoglobulins"/>
    <property type="match status" value="2"/>
</dbReference>
<reference evidence="8" key="1">
    <citation type="submission" date="2025-08" db="UniProtKB">
        <authorList>
            <consortium name="RefSeq"/>
        </authorList>
    </citation>
    <scope>IDENTIFICATION</scope>
    <source>
        <strain evidence="8">USDA-PBARC FA_bdor</strain>
        <tissue evidence="8">Whole organism</tissue>
    </source>
</reference>
<name>A0A9R1TTM1_9HYME</name>
<comment type="subcellular location">
    <subcellularLocation>
        <location evidence="1">Membrane</location>
        <topology evidence="1">Single-pass membrane protein</topology>
    </subcellularLocation>
</comment>
<dbReference type="InterPro" id="IPR013106">
    <property type="entry name" value="Ig_V-set"/>
</dbReference>
<keyword evidence="2" id="KW-0812">Transmembrane</keyword>
<keyword evidence="4" id="KW-0472">Membrane</keyword>
<dbReference type="PANTHER" id="PTHR21261">
    <property type="entry name" value="BEAT PROTEIN"/>
    <property type="match status" value="1"/>
</dbReference>